<comment type="caution">
    <text evidence="2">The sequence shown here is derived from an EMBL/GenBank/DDBJ whole genome shotgun (WGS) entry which is preliminary data.</text>
</comment>
<evidence type="ECO:0000256" key="1">
    <source>
        <dbReference type="SAM" id="MobiDB-lite"/>
    </source>
</evidence>
<organism evidence="2 3">
    <name type="scientific">Luteipulveratus flavus</name>
    <dbReference type="NCBI Taxonomy" id="3031728"/>
    <lineage>
        <taxon>Bacteria</taxon>
        <taxon>Bacillati</taxon>
        <taxon>Actinomycetota</taxon>
        <taxon>Actinomycetes</taxon>
        <taxon>Micrococcales</taxon>
        <taxon>Dermacoccaceae</taxon>
        <taxon>Luteipulveratus</taxon>
    </lineage>
</organism>
<evidence type="ECO:0008006" key="4">
    <source>
        <dbReference type="Google" id="ProtNLM"/>
    </source>
</evidence>
<feature type="region of interest" description="Disordered" evidence="1">
    <location>
        <begin position="226"/>
        <end position="302"/>
    </location>
</feature>
<sequence>MTDPLDERWAAAWPEALSCWGQALRLSEPLLLTDEATQPVDALAWFSLDDVRATIDLRRVVALGIQDDPLPVLAHEIGHHVLAPADLTGLARTVQRCRLGLVDRDGRAAEMANLWTDLLINDRLTRQCGLDMTGPYRAAAAGASVPYFTVYLRTCEVLWQLPRRTLTSGPVSAQQDTDAALLARHARVFAREFVEGAGGFAALMRRWMPEDDAGVDVCRVHVDGDEAPELDDGDLAGGVPLHPALDPRVNPEAGRAEGSGGGGGSAGGDDDGSQEAAPSAGDDSDQRARTGRGSGGQSFGPSDLAVLYGAMDLRRDAALDWYVRRASRHLVPFPRQARPPAAEPEWQGMQTWDLGDDPADIDWAATMLRSTTVVPGVTTQRRVVERASGPERERRPVDLDLYVDSSGSMPDPRRSVSPAVLGGAVLVLSALRVGARVRVTSWAGPEQISSTGDFVRDRTAAVLALLTYHGGGTSFPLAQLAHAHRSRGRSPQTREQTCHIAVISDDGVRSMFGQGQPRELAGAAHEALAAAGGGGTLVLDVPESVVDDTRELAGDYEVVRLPPDDLVAFARVMARRSWGGAAA</sequence>
<keyword evidence="3" id="KW-1185">Reference proteome</keyword>
<feature type="compositionally biased region" description="Gly residues" evidence="1">
    <location>
        <begin position="257"/>
        <end position="267"/>
    </location>
</feature>
<evidence type="ECO:0000313" key="2">
    <source>
        <dbReference type="EMBL" id="MDF8264679.1"/>
    </source>
</evidence>
<dbReference type="RefSeq" id="WP_277192096.1">
    <property type="nucleotide sequence ID" value="NZ_JAROAV010000028.1"/>
</dbReference>
<dbReference type="EMBL" id="JAROAV010000028">
    <property type="protein sequence ID" value="MDF8264679.1"/>
    <property type="molecule type" value="Genomic_DNA"/>
</dbReference>
<accession>A0ABT6C6W1</accession>
<protein>
    <recommendedName>
        <fullName evidence="4">VWA domain-containing protein</fullName>
    </recommendedName>
</protein>
<name>A0ABT6C6W1_9MICO</name>
<gene>
    <name evidence="2" type="ORF">P4R38_10525</name>
</gene>
<proteinExistence type="predicted"/>
<reference evidence="2 3" key="1">
    <citation type="submission" date="2023-03" db="EMBL/GenBank/DDBJ databases">
        <title>YIM 133296 draft genome.</title>
        <authorList>
            <person name="Xiong L."/>
        </authorList>
    </citation>
    <scope>NUCLEOTIDE SEQUENCE [LARGE SCALE GENOMIC DNA]</scope>
    <source>
        <strain evidence="2 3">YIM 133296</strain>
    </source>
</reference>
<evidence type="ECO:0000313" key="3">
    <source>
        <dbReference type="Proteomes" id="UP001528912"/>
    </source>
</evidence>
<dbReference type="Proteomes" id="UP001528912">
    <property type="component" value="Unassembled WGS sequence"/>
</dbReference>